<sequence length="499" mass="52574">MVERARTAPSGEPYRVAPAGLLRLASPEKEALFATVFTGQPDREGGCFARFGWRLTGGHLAVTLAAIDTPQPGDIEGGGTGIKITANALRRAALAAEGHPLAVGFIHAHPAGVAPKPSALDDEMDRYMAGYFADLVPGRPFVSLIVSKIGGDTAVHGRIFHDGAWHEVGRVAAERDPTVIAWPQGEPPPEPPIPPERVARLTSAFGREAYQRLQRSTVALIGAGGTGSAAIPILARAGVGRLIIIDSDHASESNLERLHGSTPADVANRVPKVTIAKRSVAEYAPGTVVEAINGRLPQPEVLDAVLQADVLMGCTDAHSSRMAVADIATRYLIPAVDCGGLIEGRDGIVTGQLVQIVRFLAADPCPRCRGMISATRVMQEMLPVVERLAPADQAALAAARGERPDPILTAVPQIDTVGYITTTAGTLAAGFVIGWLTGRFSPTFERLQLDLVSDCLGAVDRPQRPRPGCSCTTTRGYADQAADAAPFQPPAHWPAPVRL</sequence>
<dbReference type="GO" id="GO:0061504">
    <property type="term" value="P:cyclic threonylcarbamoyladenosine biosynthetic process"/>
    <property type="evidence" value="ECO:0007669"/>
    <property type="project" value="TreeGrafter"/>
</dbReference>
<dbReference type="AlphaFoldDB" id="A0A560JDV3"/>
<dbReference type="SUPFAM" id="SSF69572">
    <property type="entry name" value="Activating enzymes of the ubiquitin-like proteins"/>
    <property type="match status" value="1"/>
</dbReference>
<dbReference type="InterPro" id="IPR035985">
    <property type="entry name" value="Ubiquitin-activating_enz"/>
</dbReference>
<accession>A0A560JDV3</accession>
<evidence type="ECO:0000313" key="3">
    <source>
        <dbReference type="Proteomes" id="UP000320516"/>
    </source>
</evidence>
<name>A0A560JDV3_9PROT</name>
<organism evidence="2 3">
    <name type="scientific">Nitrospirillum amazonense</name>
    <dbReference type="NCBI Taxonomy" id="28077"/>
    <lineage>
        <taxon>Bacteria</taxon>
        <taxon>Pseudomonadati</taxon>
        <taxon>Pseudomonadota</taxon>
        <taxon>Alphaproteobacteria</taxon>
        <taxon>Rhodospirillales</taxon>
        <taxon>Azospirillaceae</taxon>
        <taxon>Nitrospirillum</taxon>
    </lineage>
</organism>
<dbReference type="GO" id="GO:0008641">
    <property type="term" value="F:ubiquitin-like modifier activating enzyme activity"/>
    <property type="evidence" value="ECO:0007669"/>
    <property type="project" value="InterPro"/>
</dbReference>
<proteinExistence type="predicted"/>
<dbReference type="Pfam" id="PF00899">
    <property type="entry name" value="ThiF"/>
    <property type="match status" value="1"/>
</dbReference>
<evidence type="ECO:0000259" key="1">
    <source>
        <dbReference type="Pfam" id="PF00899"/>
    </source>
</evidence>
<reference evidence="2 3" key="1">
    <citation type="submission" date="2019-06" db="EMBL/GenBank/DDBJ databases">
        <title>Genomic Encyclopedia of Type Strains, Phase IV (KMG-V): Genome sequencing to study the core and pangenomes of soil and plant-associated prokaryotes.</title>
        <authorList>
            <person name="Whitman W."/>
        </authorList>
    </citation>
    <scope>NUCLEOTIDE SEQUENCE [LARGE SCALE GENOMIC DNA]</scope>
    <source>
        <strain evidence="2 3">BR 12005</strain>
    </source>
</reference>
<dbReference type="EMBL" id="VITV01000009">
    <property type="protein sequence ID" value="TWB69205.1"/>
    <property type="molecule type" value="Genomic_DNA"/>
</dbReference>
<dbReference type="Proteomes" id="UP000320516">
    <property type="component" value="Unassembled WGS sequence"/>
</dbReference>
<gene>
    <name evidence="2" type="ORF">FBZ87_10945</name>
</gene>
<dbReference type="InterPro" id="IPR045886">
    <property type="entry name" value="ThiF/MoeB/HesA"/>
</dbReference>
<feature type="domain" description="THIF-type NAD/FAD binding fold" evidence="1">
    <location>
        <begin position="203"/>
        <end position="454"/>
    </location>
</feature>
<protein>
    <submittedName>
        <fullName evidence="2">ThiF family protein</fullName>
    </submittedName>
</protein>
<evidence type="ECO:0000313" key="2">
    <source>
        <dbReference type="EMBL" id="TWB69205.1"/>
    </source>
</evidence>
<dbReference type="PANTHER" id="PTHR43267:SF1">
    <property type="entry name" value="TRNA THREONYLCARBAMOYLADENOSINE DEHYDRATASE"/>
    <property type="match status" value="1"/>
</dbReference>
<dbReference type="RefSeq" id="WP_145612787.1">
    <property type="nucleotide sequence ID" value="NZ_VITV01000009.1"/>
</dbReference>
<dbReference type="GO" id="GO:0061503">
    <property type="term" value="F:tRNA threonylcarbamoyladenosine dehydratase"/>
    <property type="evidence" value="ECO:0007669"/>
    <property type="project" value="TreeGrafter"/>
</dbReference>
<dbReference type="PANTHER" id="PTHR43267">
    <property type="entry name" value="TRNA THREONYLCARBAMOYLADENOSINE DEHYDRATASE"/>
    <property type="match status" value="1"/>
</dbReference>
<comment type="caution">
    <text evidence="2">The sequence shown here is derived from an EMBL/GenBank/DDBJ whole genome shotgun (WGS) entry which is preliminary data.</text>
</comment>
<dbReference type="InterPro" id="IPR000594">
    <property type="entry name" value="ThiF_NAD_FAD-bd"/>
</dbReference>
<dbReference type="Gene3D" id="3.40.50.720">
    <property type="entry name" value="NAD(P)-binding Rossmann-like Domain"/>
    <property type="match status" value="1"/>
</dbReference>